<keyword evidence="8" id="KW-1185">Reference proteome</keyword>
<feature type="transmembrane region" description="Helical" evidence="6">
    <location>
        <begin position="156"/>
        <end position="175"/>
    </location>
</feature>
<feature type="non-terminal residue" evidence="7">
    <location>
        <position position="396"/>
    </location>
</feature>
<feature type="transmembrane region" description="Helical" evidence="6">
    <location>
        <begin position="87"/>
        <end position="111"/>
    </location>
</feature>
<feature type="transmembrane region" description="Helical" evidence="6">
    <location>
        <begin position="36"/>
        <end position="57"/>
    </location>
</feature>
<name>A0AA36FV01_9BILA</name>
<evidence type="ECO:0000256" key="6">
    <source>
        <dbReference type="SAM" id="Phobius"/>
    </source>
</evidence>
<proteinExistence type="inferred from homology"/>
<dbReference type="PANTHER" id="PTHR23294">
    <property type="entry name" value="ET TRANSLATION PRODUCT-RELATED"/>
    <property type="match status" value="1"/>
</dbReference>
<reference evidence="7" key="1">
    <citation type="submission" date="2023-06" db="EMBL/GenBank/DDBJ databases">
        <authorList>
            <person name="Delattre M."/>
        </authorList>
    </citation>
    <scope>NUCLEOTIDE SEQUENCE</scope>
    <source>
        <strain evidence="7">AF72</strain>
    </source>
</reference>
<protein>
    <recommendedName>
        <fullName evidence="9">UNC93-like protein MFSD11</fullName>
    </recommendedName>
</protein>
<dbReference type="InterPro" id="IPR051617">
    <property type="entry name" value="UNC-93-like_regulator"/>
</dbReference>
<dbReference type="Gene3D" id="1.20.1250.20">
    <property type="entry name" value="MFS general substrate transporter like domains"/>
    <property type="match status" value="2"/>
</dbReference>
<dbReference type="AlphaFoldDB" id="A0AA36FV01"/>
<feature type="transmembrane region" description="Helical" evidence="6">
    <location>
        <begin position="215"/>
        <end position="237"/>
    </location>
</feature>
<dbReference type="InterPro" id="IPR036259">
    <property type="entry name" value="MFS_trans_sf"/>
</dbReference>
<dbReference type="EMBL" id="CATQJA010001755">
    <property type="protein sequence ID" value="CAJ0568511.1"/>
    <property type="molecule type" value="Genomic_DNA"/>
</dbReference>
<evidence type="ECO:0000256" key="2">
    <source>
        <dbReference type="ARBA" id="ARBA00009172"/>
    </source>
</evidence>
<dbReference type="Proteomes" id="UP001177023">
    <property type="component" value="Unassembled WGS sequence"/>
</dbReference>
<evidence type="ECO:0000313" key="7">
    <source>
        <dbReference type="EMBL" id="CAJ0568511.1"/>
    </source>
</evidence>
<comment type="caution">
    <text evidence="7">The sequence shown here is derived from an EMBL/GenBank/DDBJ whole genome shotgun (WGS) entry which is preliminary data.</text>
</comment>
<organism evidence="7 8">
    <name type="scientific">Mesorhabditis spiculigera</name>
    <dbReference type="NCBI Taxonomy" id="96644"/>
    <lineage>
        <taxon>Eukaryota</taxon>
        <taxon>Metazoa</taxon>
        <taxon>Ecdysozoa</taxon>
        <taxon>Nematoda</taxon>
        <taxon>Chromadorea</taxon>
        <taxon>Rhabditida</taxon>
        <taxon>Rhabditina</taxon>
        <taxon>Rhabditomorpha</taxon>
        <taxon>Rhabditoidea</taxon>
        <taxon>Rhabditidae</taxon>
        <taxon>Mesorhabditinae</taxon>
        <taxon>Mesorhabditis</taxon>
    </lineage>
</organism>
<dbReference type="PANTHER" id="PTHR23294:SF20">
    <property type="entry name" value="UNC93-LIKE PROTEIN MFSD11"/>
    <property type="match status" value="1"/>
</dbReference>
<comment type="subcellular location">
    <subcellularLocation>
        <location evidence="1">Membrane</location>
        <topology evidence="1">Multi-pass membrane protein</topology>
    </subcellularLocation>
</comment>
<evidence type="ECO:0000256" key="1">
    <source>
        <dbReference type="ARBA" id="ARBA00004141"/>
    </source>
</evidence>
<feature type="transmembrane region" description="Helical" evidence="6">
    <location>
        <begin position="285"/>
        <end position="302"/>
    </location>
</feature>
<dbReference type="InterPro" id="IPR010291">
    <property type="entry name" value="Ion_channel_UNC-93"/>
</dbReference>
<evidence type="ECO:0000313" key="8">
    <source>
        <dbReference type="Proteomes" id="UP001177023"/>
    </source>
</evidence>
<gene>
    <name evidence="7" type="ORF">MSPICULIGERA_LOCUS7028</name>
</gene>
<dbReference type="GO" id="GO:0016020">
    <property type="term" value="C:membrane"/>
    <property type="evidence" value="ECO:0007669"/>
    <property type="project" value="UniProtKB-SubCell"/>
</dbReference>
<dbReference type="Pfam" id="PF05978">
    <property type="entry name" value="UNC-93"/>
    <property type="match status" value="1"/>
</dbReference>
<accession>A0AA36FV01</accession>
<feature type="transmembrane region" description="Helical" evidence="6">
    <location>
        <begin position="249"/>
        <end position="273"/>
    </location>
</feature>
<dbReference type="SUPFAM" id="SSF103473">
    <property type="entry name" value="MFS general substrate transporter"/>
    <property type="match status" value="1"/>
</dbReference>
<feature type="transmembrane region" description="Helical" evidence="6">
    <location>
        <begin position="64"/>
        <end position="81"/>
    </location>
</feature>
<feature type="transmembrane region" description="Helical" evidence="6">
    <location>
        <begin position="322"/>
        <end position="340"/>
    </location>
</feature>
<evidence type="ECO:0008006" key="9">
    <source>
        <dbReference type="Google" id="ProtNLM"/>
    </source>
</evidence>
<evidence type="ECO:0000256" key="4">
    <source>
        <dbReference type="ARBA" id="ARBA00022989"/>
    </source>
</evidence>
<keyword evidence="4 6" id="KW-1133">Transmembrane helix</keyword>
<evidence type="ECO:0000256" key="3">
    <source>
        <dbReference type="ARBA" id="ARBA00022692"/>
    </source>
</evidence>
<keyword evidence="3 6" id="KW-0812">Transmembrane</keyword>
<feature type="transmembrane region" description="Helical" evidence="6">
    <location>
        <begin position="123"/>
        <end position="144"/>
    </location>
</feature>
<comment type="similarity">
    <text evidence="2">Belongs to the unc-93 family.</text>
</comment>
<sequence>MLCLVAAFEIQAQVVIPVLRSIADEGGHGITDKSGYYVGTILYLTYTFMNFLIPPVIAKIGPKWAMVAGMLCYVIYMLGFLHVEGWLLYSLSALLGLGAALLWTSCGVNLVRISEEKNVARNSAILWTTVQFSLIVGAAFLIIVLRSEELSKSYRVIYMACAVLGLVGAGIIALMPTPQLRRGSSSSDASADSNLSVLNAFEDTFRLLKTKEMMLLCVVFFFNGFQTVFFGAMYTASLAATTRMDSHEIAIAYAMLAIGAGEFCAGTFFGISGNSRGSQFGRKRVAVIGTCLLLVANILSIINLPPDAPLHETDNIGFIEPSLWIALFVAFLLGLADCCWQTQTYTILGGMYKDEQSPPAFALFRCFQALSTSIGCFIAPQFELYWTLLMTSYRGG</sequence>
<evidence type="ECO:0000256" key="5">
    <source>
        <dbReference type="ARBA" id="ARBA00023136"/>
    </source>
</evidence>
<keyword evidence="5 6" id="KW-0472">Membrane</keyword>